<dbReference type="SMART" id="SM00283">
    <property type="entry name" value="MA"/>
    <property type="match status" value="1"/>
</dbReference>
<keyword evidence="2" id="KW-0997">Cell inner membrane</keyword>
<protein>
    <recommendedName>
        <fullName evidence="12">Chemotaxis protein</fullName>
    </recommendedName>
</protein>
<dbReference type="PROSITE" id="PS50111">
    <property type="entry name" value="CHEMOTAXIS_TRANSDUC_2"/>
    <property type="match status" value="1"/>
</dbReference>
<dbReference type="PANTHER" id="PTHR32089:SF112">
    <property type="entry name" value="LYSOZYME-LIKE PROTEIN-RELATED"/>
    <property type="match status" value="1"/>
</dbReference>
<dbReference type="STRING" id="1827387.A4S15_04405"/>
<dbReference type="PROSITE" id="PS50885">
    <property type="entry name" value="HAMP"/>
    <property type="match status" value="1"/>
</dbReference>
<proteinExistence type="inferred from homology"/>
<evidence type="ECO:0000256" key="6">
    <source>
        <dbReference type="SAM" id="Phobius"/>
    </source>
</evidence>
<dbReference type="Gene3D" id="6.10.340.10">
    <property type="match status" value="1"/>
</dbReference>
<comment type="subcellular location">
    <subcellularLocation>
        <location evidence="1">Cell inner membrane</location>
        <topology evidence="1">Multi-pass membrane protein</topology>
    </subcellularLocation>
</comment>
<feature type="domain" description="Methyl-accepting transducer" evidence="7">
    <location>
        <begin position="299"/>
        <end position="542"/>
    </location>
</feature>
<keyword evidence="3 5" id="KW-0807">Transducer</keyword>
<evidence type="ECO:0000256" key="3">
    <source>
        <dbReference type="ARBA" id="ARBA00023224"/>
    </source>
</evidence>
<evidence type="ECO:0000313" key="10">
    <source>
        <dbReference type="EMBL" id="OQW54459.1"/>
    </source>
</evidence>
<dbReference type="SMART" id="SM00304">
    <property type="entry name" value="HAMP"/>
    <property type="match status" value="1"/>
</dbReference>
<name>A0A1W9I458_9HYPH</name>
<accession>A0A1W9I458</accession>
<evidence type="ECO:0000259" key="8">
    <source>
        <dbReference type="PROSITE" id="PS50192"/>
    </source>
</evidence>
<evidence type="ECO:0000256" key="5">
    <source>
        <dbReference type="PROSITE-ProRule" id="PRU00284"/>
    </source>
</evidence>
<dbReference type="GO" id="GO:0007165">
    <property type="term" value="P:signal transduction"/>
    <property type="evidence" value="ECO:0007669"/>
    <property type="project" value="UniProtKB-KW"/>
</dbReference>
<feature type="transmembrane region" description="Helical" evidence="6">
    <location>
        <begin position="12"/>
        <end position="35"/>
    </location>
</feature>
<sequence length="562" mass="59053">MADMGLSSLKIGLRITLGSVVSLVMLLGFGAFAWVEMAMLNSITEKLHYYPFTNSNALATTQTDLTAIDKNLQLIIARGGDGWPELMAEIDQHAANAKKQLELVLSRYLGGKEEPQSALDALAALTAGLPSIRERMQIGSLFEANHLADELREKHGKKALGIATKLREAGLNVYAKRFIEDARAAYDNVTQWTIIVMILAGLTAFTVSFLIARSITSPLRTLQERMKSLAAGEKDTAIAGQERKDEIGAMAKAVEVFRASMIEADRLAAAEANEQGARERRAKALDRLVKDFESEIGVLVGDVGHAATELRTTAEGLSANAEATTRQSSTVAAASEEATMNVRTVAAAAEELSSSIAEIGARVGDSTTMIARAVEQAKTTDHQVQFLAKAADAIGNVVKLINDIAGQTNLLALNATIEAARAGEAGKGFAVVASEVKQLATQTSKATDEIAGQITAIQAATGEAITAIKAIAGTIGSVNEIATGIAAAIEEQGATTQEIARNVTEAARGTSDVSTNIVNVNEAAQHSSRSAMQVLEAATALNGNGDKLKGVVDSFLAKVRAA</sequence>
<evidence type="ECO:0000259" key="7">
    <source>
        <dbReference type="PROSITE" id="PS50111"/>
    </source>
</evidence>
<keyword evidence="6" id="KW-0812">Transmembrane</keyword>
<dbReference type="PANTHER" id="PTHR32089">
    <property type="entry name" value="METHYL-ACCEPTING CHEMOTAXIS PROTEIN MCPB"/>
    <property type="match status" value="1"/>
</dbReference>
<evidence type="ECO:0000313" key="11">
    <source>
        <dbReference type="Proteomes" id="UP000192872"/>
    </source>
</evidence>
<dbReference type="CDD" id="cd06225">
    <property type="entry name" value="HAMP"/>
    <property type="match status" value="1"/>
</dbReference>
<dbReference type="SUPFAM" id="SSF58104">
    <property type="entry name" value="Methyl-accepting chemotaxis protein (MCP) signaling domain"/>
    <property type="match status" value="1"/>
</dbReference>
<dbReference type="PROSITE" id="PS50192">
    <property type="entry name" value="T_SNARE"/>
    <property type="match status" value="1"/>
</dbReference>
<gene>
    <name evidence="10" type="ORF">A4S15_04405</name>
</gene>
<dbReference type="Pfam" id="PF00015">
    <property type="entry name" value="MCPsignal"/>
    <property type="match status" value="1"/>
</dbReference>
<dbReference type="EMBL" id="LWDL01000003">
    <property type="protein sequence ID" value="OQW54459.1"/>
    <property type="molecule type" value="Genomic_DNA"/>
</dbReference>
<evidence type="ECO:0000256" key="2">
    <source>
        <dbReference type="ARBA" id="ARBA00022519"/>
    </source>
</evidence>
<reference evidence="10 11" key="1">
    <citation type="journal article" date="2017" name="Water Res.">
        <title>Comammox in drinking water systems.</title>
        <authorList>
            <person name="Wang Y."/>
            <person name="Ma L."/>
            <person name="Mao Y."/>
            <person name="Jiang X."/>
            <person name="Xia Y."/>
            <person name="Yu K."/>
            <person name="Li B."/>
            <person name="Zhang T."/>
        </authorList>
    </citation>
    <scope>NUCLEOTIDE SEQUENCE [LARGE SCALE GENOMIC DNA]</scope>
    <source>
        <strain evidence="10">SG_bin8</strain>
    </source>
</reference>
<feature type="domain" description="HAMP" evidence="9">
    <location>
        <begin position="213"/>
        <end position="266"/>
    </location>
</feature>
<organism evidence="10 11">
    <name type="scientific">Candidatus Raskinella chloraquaticus</name>
    <dbReference type="NCBI Taxonomy" id="1951219"/>
    <lineage>
        <taxon>Bacteria</taxon>
        <taxon>Pseudomonadati</taxon>
        <taxon>Pseudomonadota</taxon>
        <taxon>Alphaproteobacteria</taxon>
        <taxon>Hyphomicrobiales</taxon>
        <taxon>Phreatobacteraceae</taxon>
        <taxon>Candidatus Raskinella</taxon>
    </lineage>
</organism>
<feature type="domain" description="T-SNARE coiled-coil homology" evidence="8">
    <location>
        <begin position="458"/>
        <end position="520"/>
    </location>
</feature>
<evidence type="ECO:0008006" key="12">
    <source>
        <dbReference type="Google" id="ProtNLM"/>
    </source>
</evidence>
<dbReference type="InterPro" id="IPR004089">
    <property type="entry name" value="MCPsignal_dom"/>
</dbReference>
<comment type="similarity">
    <text evidence="4">Belongs to the methyl-accepting chemotaxis (MCP) protein family.</text>
</comment>
<dbReference type="InterPro" id="IPR003660">
    <property type="entry name" value="HAMP_dom"/>
</dbReference>
<keyword evidence="6" id="KW-1133">Transmembrane helix</keyword>
<dbReference type="InterPro" id="IPR000727">
    <property type="entry name" value="T_SNARE_dom"/>
</dbReference>
<dbReference type="AlphaFoldDB" id="A0A1W9I458"/>
<evidence type="ECO:0000259" key="9">
    <source>
        <dbReference type="PROSITE" id="PS50885"/>
    </source>
</evidence>
<dbReference type="Gene3D" id="1.10.287.950">
    <property type="entry name" value="Methyl-accepting chemotaxis protein"/>
    <property type="match status" value="1"/>
</dbReference>
<keyword evidence="6" id="KW-0472">Membrane</keyword>
<comment type="caution">
    <text evidence="10">The sequence shown here is derived from an EMBL/GenBank/DDBJ whole genome shotgun (WGS) entry which is preliminary data.</text>
</comment>
<feature type="transmembrane region" description="Helical" evidence="6">
    <location>
        <begin position="192"/>
        <end position="212"/>
    </location>
</feature>
<evidence type="ECO:0000256" key="1">
    <source>
        <dbReference type="ARBA" id="ARBA00004429"/>
    </source>
</evidence>
<dbReference type="Proteomes" id="UP000192872">
    <property type="component" value="Unassembled WGS sequence"/>
</dbReference>
<keyword evidence="2" id="KW-1003">Cell membrane</keyword>
<dbReference type="Pfam" id="PF00672">
    <property type="entry name" value="HAMP"/>
    <property type="match status" value="1"/>
</dbReference>
<dbReference type="GO" id="GO:0005886">
    <property type="term" value="C:plasma membrane"/>
    <property type="evidence" value="ECO:0007669"/>
    <property type="project" value="UniProtKB-SubCell"/>
</dbReference>
<evidence type="ECO:0000256" key="4">
    <source>
        <dbReference type="ARBA" id="ARBA00029447"/>
    </source>
</evidence>